<evidence type="ECO:0000256" key="6">
    <source>
        <dbReference type="ARBA" id="ARBA00023136"/>
    </source>
</evidence>
<evidence type="ECO:0000259" key="8">
    <source>
        <dbReference type="Pfam" id="PF02308"/>
    </source>
</evidence>
<dbReference type="InterPro" id="IPR003416">
    <property type="entry name" value="MgtC/SapB/SrpB/YhiD_fam"/>
</dbReference>
<protein>
    <recommendedName>
        <fullName evidence="7">Protein MgtC</fullName>
    </recommendedName>
</protein>
<dbReference type="EMBL" id="QZEV01000077">
    <property type="protein sequence ID" value="RJL00538.1"/>
    <property type="molecule type" value="Genomic_DNA"/>
</dbReference>
<evidence type="ECO:0000313" key="10">
    <source>
        <dbReference type="Proteomes" id="UP000285530"/>
    </source>
</evidence>
<proteinExistence type="inferred from homology"/>
<keyword evidence="7" id="KW-0997">Cell inner membrane</keyword>
<evidence type="ECO:0000256" key="3">
    <source>
        <dbReference type="ARBA" id="ARBA00022475"/>
    </source>
</evidence>
<comment type="caution">
    <text evidence="9">The sequence shown here is derived from an EMBL/GenBank/DDBJ whole genome shotgun (WGS) entry which is preliminary data.</text>
</comment>
<evidence type="ECO:0000256" key="4">
    <source>
        <dbReference type="ARBA" id="ARBA00022692"/>
    </source>
</evidence>
<dbReference type="Pfam" id="PF02308">
    <property type="entry name" value="MgtC"/>
    <property type="match status" value="1"/>
</dbReference>
<comment type="subcellular location">
    <subcellularLocation>
        <location evidence="7">Cell inner membrane</location>
        <topology evidence="7">Multi-pass membrane protein</topology>
    </subcellularLocation>
    <subcellularLocation>
        <location evidence="1">Cell membrane</location>
        <topology evidence="1">Multi-pass membrane protein</topology>
    </subcellularLocation>
</comment>
<feature type="transmembrane region" description="Helical" evidence="7">
    <location>
        <begin position="106"/>
        <end position="137"/>
    </location>
</feature>
<evidence type="ECO:0000256" key="5">
    <source>
        <dbReference type="ARBA" id="ARBA00022989"/>
    </source>
</evidence>
<keyword evidence="5 7" id="KW-1133">Transmembrane helix</keyword>
<keyword evidence="10" id="KW-1185">Reference proteome</keyword>
<feature type="transmembrane region" description="Helical" evidence="7">
    <location>
        <begin position="76"/>
        <end position="94"/>
    </location>
</feature>
<dbReference type="InterPro" id="IPR049177">
    <property type="entry name" value="MgtC_SapB_SrpB_YhiD_N"/>
</dbReference>
<evidence type="ECO:0000256" key="2">
    <source>
        <dbReference type="ARBA" id="ARBA00009298"/>
    </source>
</evidence>
<sequence>MPLESMSLGTASARLALALILGAAIGWEREHSSRAAGLRTHMLIAMAAALFTVIASELTHMRAASSAEVQTDPLRLIEAVTAGVAFLAAGSIIMRRGSVKGLTTGASMWLAGAIGLAAGVGNGTLAAIAAGFGLLVLELSRLTARGQ</sequence>
<keyword evidence="3" id="KW-1003">Cell membrane</keyword>
<dbReference type="PANTHER" id="PTHR33778">
    <property type="entry name" value="PROTEIN MGTC"/>
    <property type="match status" value="1"/>
</dbReference>
<feature type="domain" description="MgtC/SapB/SrpB/YhiD N-terminal" evidence="8">
    <location>
        <begin position="15"/>
        <end position="141"/>
    </location>
</feature>
<dbReference type="PANTHER" id="PTHR33778:SF1">
    <property type="entry name" value="MAGNESIUM TRANSPORTER YHID-RELATED"/>
    <property type="match status" value="1"/>
</dbReference>
<dbReference type="AlphaFoldDB" id="A0A418ZTY0"/>
<name>A0A418ZTY0_9RHOB</name>
<evidence type="ECO:0000256" key="7">
    <source>
        <dbReference type="RuleBase" id="RU365041"/>
    </source>
</evidence>
<evidence type="ECO:0000313" key="9">
    <source>
        <dbReference type="EMBL" id="RJL00538.1"/>
    </source>
</evidence>
<reference evidence="9 10" key="1">
    <citation type="submission" date="2018-09" db="EMBL/GenBank/DDBJ databases">
        <title>Paracoccus onubensis nov. sp. a moderate halophilic bacterium isolated from Gruta de las Maravillas (Aracena, Spain).</title>
        <authorList>
            <person name="Jurado V."/>
            <person name="Gutierrez-Patricio S."/>
            <person name="Gonzalez-Pimentel J.L."/>
            <person name="Laiz L."/>
            <person name="Saiz-Jimenez C."/>
        </authorList>
    </citation>
    <scope>NUCLEOTIDE SEQUENCE [LARGE SCALE GENOMIC DNA]</scope>
    <source>
        <strain evidence="9 10">DSM 19484</strain>
    </source>
</reference>
<dbReference type="OrthoDB" id="9811198at2"/>
<keyword evidence="6 7" id="KW-0472">Membrane</keyword>
<gene>
    <name evidence="9" type="ORF">D3P06_13300</name>
</gene>
<evidence type="ECO:0000256" key="1">
    <source>
        <dbReference type="ARBA" id="ARBA00004651"/>
    </source>
</evidence>
<organism evidence="9 10">
    <name type="scientific">Paracoccus aestuarii</name>
    <dbReference type="NCBI Taxonomy" id="453842"/>
    <lineage>
        <taxon>Bacteria</taxon>
        <taxon>Pseudomonadati</taxon>
        <taxon>Pseudomonadota</taxon>
        <taxon>Alphaproteobacteria</taxon>
        <taxon>Rhodobacterales</taxon>
        <taxon>Paracoccaceae</taxon>
        <taxon>Paracoccus</taxon>
    </lineage>
</organism>
<dbReference type="Proteomes" id="UP000285530">
    <property type="component" value="Unassembled WGS sequence"/>
</dbReference>
<accession>A0A418ZTY0</accession>
<keyword evidence="4 7" id="KW-0812">Transmembrane</keyword>
<feature type="transmembrane region" description="Helical" evidence="7">
    <location>
        <begin position="36"/>
        <end position="55"/>
    </location>
</feature>
<comment type="similarity">
    <text evidence="2 7">Belongs to the MgtC/SapB family.</text>
</comment>
<dbReference type="GO" id="GO:0005886">
    <property type="term" value="C:plasma membrane"/>
    <property type="evidence" value="ECO:0007669"/>
    <property type="project" value="UniProtKB-SubCell"/>
</dbReference>
<dbReference type="PRINTS" id="PR01837">
    <property type="entry name" value="MGTCSAPBPROT"/>
</dbReference>